<dbReference type="Gene3D" id="3.40.50.150">
    <property type="entry name" value="Vaccinia Virus protein VP39"/>
    <property type="match status" value="1"/>
</dbReference>
<reference evidence="6" key="1">
    <citation type="journal article" date="2016" name="ISME J.">
        <title>Functional metagenomic screen reveals new and diverse microbial rhodopsins.</title>
        <authorList>
            <person name="Pushkarev A."/>
            <person name="Beja O."/>
        </authorList>
    </citation>
    <scope>NUCLEOTIDE SEQUENCE</scope>
</reference>
<sequence>MSITDDGDYGAKQVGFLEIIWGEGFLSPGGIEELDLMLTGFDISNKDVLDIGCGCGGAAFHLMRNYNASTVTGIDVEPFVIKRATELARKYRLTDQTDFEVVDPGPLAFEENQFDVVFSKDAFLHIPDKEGLAVEVARVIRPGGLLVASDWMRSNDEPLSDEMMEYIAAEGMDMHMCSIGRYRDAIASAGFVDIELKDRNKWYSDLAKREVAAMSRSPLREKIVNLIGENEAKNTIEIWKKMIGVLESGEHRPGHIRARMPDAKVKIE</sequence>
<protein>
    <recommendedName>
        <fullName evidence="5">Methyltransferase domain-containing protein</fullName>
    </recommendedName>
</protein>
<dbReference type="PANTHER" id="PTHR44307:SF2">
    <property type="entry name" value="PHOSPHOETHANOLAMINE METHYLTRANSFERASE ISOFORM X1"/>
    <property type="match status" value="1"/>
</dbReference>
<proteinExistence type="predicted"/>
<evidence type="ECO:0000256" key="4">
    <source>
        <dbReference type="ARBA" id="ARBA00025707"/>
    </source>
</evidence>
<evidence type="ECO:0000259" key="5">
    <source>
        <dbReference type="Pfam" id="PF13847"/>
    </source>
</evidence>
<dbReference type="CDD" id="cd02440">
    <property type="entry name" value="AdoMet_MTases"/>
    <property type="match status" value="1"/>
</dbReference>
<dbReference type="EMBL" id="KT201092">
    <property type="protein sequence ID" value="ALS56277.1"/>
    <property type="molecule type" value="Genomic_DNA"/>
</dbReference>
<dbReference type="Pfam" id="PF13847">
    <property type="entry name" value="Methyltransf_31"/>
    <property type="match status" value="1"/>
</dbReference>
<evidence type="ECO:0000256" key="2">
    <source>
        <dbReference type="ARBA" id="ARBA00022603"/>
    </source>
</evidence>
<accession>A0A0U2XUQ8</accession>
<dbReference type="InterPro" id="IPR025714">
    <property type="entry name" value="Methyltranfer_dom"/>
</dbReference>
<dbReference type="GO" id="GO:0008168">
    <property type="term" value="F:methyltransferase activity"/>
    <property type="evidence" value="ECO:0007669"/>
    <property type="project" value="UniProtKB-KW"/>
</dbReference>
<comment type="pathway">
    <text evidence="1">Lipid metabolism.</text>
</comment>
<evidence type="ECO:0000313" key="6">
    <source>
        <dbReference type="EMBL" id="ALS56277.1"/>
    </source>
</evidence>
<organism evidence="6">
    <name type="scientific">uncultured bacterium EIL4H10</name>
    <dbReference type="NCBI Taxonomy" id="1768203"/>
    <lineage>
        <taxon>Bacteria</taxon>
        <taxon>environmental samples</taxon>
    </lineage>
</organism>
<evidence type="ECO:0000256" key="1">
    <source>
        <dbReference type="ARBA" id="ARBA00005189"/>
    </source>
</evidence>
<dbReference type="SUPFAM" id="SSF53335">
    <property type="entry name" value="S-adenosyl-L-methionine-dependent methyltransferases"/>
    <property type="match status" value="1"/>
</dbReference>
<evidence type="ECO:0000256" key="3">
    <source>
        <dbReference type="ARBA" id="ARBA00022679"/>
    </source>
</evidence>
<keyword evidence="2" id="KW-0489">Methyltransferase</keyword>
<comment type="pathway">
    <text evidence="4">Phospholipid metabolism.</text>
</comment>
<keyword evidence="3" id="KW-0808">Transferase</keyword>
<dbReference type="PANTHER" id="PTHR44307">
    <property type="entry name" value="PHOSPHOETHANOLAMINE METHYLTRANSFERASE"/>
    <property type="match status" value="1"/>
</dbReference>
<dbReference type="AlphaFoldDB" id="A0A0U2XUQ8"/>
<dbReference type="GO" id="GO:0032259">
    <property type="term" value="P:methylation"/>
    <property type="evidence" value="ECO:0007669"/>
    <property type="project" value="UniProtKB-KW"/>
</dbReference>
<name>A0A0U2XUQ8_9BACT</name>
<dbReference type="InterPro" id="IPR029063">
    <property type="entry name" value="SAM-dependent_MTases_sf"/>
</dbReference>
<feature type="domain" description="Methyltransferase" evidence="5">
    <location>
        <begin position="44"/>
        <end position="160"/>
    </location>
</feature>